<dbReference type="InterPro" id="IPR045229">
    <property type="entry name" value="TPP_enz"/>
</dbReference>
<dbReference type="InterPro" id="IPR012000">
    <property type="entry name" value="Thiamin_PyroP_enz_cen_dom"/>
</dbReference>
<feature type="domain" description="Thiamine pyrophosphate enzyme TPP-binding" evidence="5">
    <location>
        <begin position="389"/>
        <end position="536"/>
    </location>
</feature>
<accession>A0A3B0R3N8</accession>
<comment type="similarity">
    <text evidence="1 3">Belongs to the TPP enzyme family.</text>
</comment>
<feature type="domain" description="Thiamine pyrophosphate enzyme central" evidence="4">
    <location>
        <begin position="192"/>
        <end position="325"/>
    </location>
</feature>
<dbReference type="PANTHER" id="PTHR18968:SF13">
    <property type="entry name" value="ACETOLACTATE SYNTHASE CATALYTIC SUBUNIT, MITOCHONDRIAL"/>
    <property type="match status" value="1"/>
</dbReference>
<organism evidence="7">
    <name type="scientific">hydrothermal vent metagenome</name>
    <dbReference type="NCBI Taxonomy" id="652676"/>
    <lineage>
        <taxon>unclassified sequences</taxon>
        <taxon>metagenomes</taxon>
        <taxon>ecological metagenomes</taxon>
    </lineage>
</organism>
<dbReference type="GO" id="GO:0009097">
    <property type="term" value="P:isoleucine biosynthetic process"/>
    <property type="evidence" value="ECO:0007669"/>
    <property type="project" value="TreeGrafter"/>
</dbReference>
<evidence type="ECO:0000256" key="3">
    <source>
        <dbReference type="RuleBase" id="RU362132"/>
    </source>
</evidence>
<dbReference type="GO" id="GO:0050660">
    <property type="term" value="F:flavin adenine dinucleotide binding"/>
    <property type="evidence" value="ECO:0007669"/>
    <property type="project" value="TreeGrafter"/>
</dbReference>
<keyword evidence="2 3" id="KW-0786">Thiamine pyrophosphate</keyword>
<dbReference type="InterPro" id="IPR029035">
    <property type="entry name" value="DHS-like_NAD/FAD-binding_dom"/>
</dbReference>
<dbReference type="GO" id="GO:0030976">
    <property type="term" value="F:thiamine pyrophosphate binding"/>
    <property type="evidence" value="ECO:0007669"/>
    <property type="project" value="InterPro"/>
</dbReference>
<gene>
    <name evidence="7" type="ORF">MNBD_ALPHA02-827</name>
</gene>
<evidence type="ECO:0000256" key="1">
    <source>
        <dbReference type="ARBA" id="ARBA00007812"/>
    </source>
</evidence>
<dbReference type="Pfam" id="PF00205">
    <property type="entry name" value="TPP_enzyme_M"/>
    <property type="match status" value="1"/>
</dbReference>
<dbReference type="AlphaFoldDB" id="A0A3B0R3N8"/>
<dbReference type="FunFam" id="3.40.50.970:FF:000007">
    <property type="entry name" value="Acetolactate synthase"/>
    <property type="match status" value="1"/>
</dbReference>
<evidence type="ECO:0000259" key="5">
    <source>
        <dbReference type="Pfam" id="PF02775"/>
    </source>
</evidence>
<evidence type="ECO:0000259" key="6">
    <source>
        <dbReference type="Pfam" id="PF02776"/>
    </source>
</evidence>
<dbReference type="InterPro" id="IPR012001">
    <property type="entry name" value="Thiamin_PyroP_enz_TPP-bd_dom"/>
</dbReference>
<dbReference type="InterPro" id="IPR011766">
    <property type="entry name" value="TPP_enzyme_TPP-bd"/>
</dbReference>
<protein>
    <submittedName>
        <fullName evidence="7">Thiamine pyrophosphate enzyme-like TPP binding protein</fullName>
    </submittedName>
</protein>
<evidence type="ECO:0000259" key="4">
    <source>
        <dbReference type="Pfam" id="PF00205"/>
    </source>
</evidence>
<dbReference type="GO" id="GO:0009099">
    <property type="term" value="P:L-valine biosynthetic process"/>
    <property type="evidence" value="ECO:0007669"/>
    <property type="project" value="TreeGrafter"/>
</dbReference>
<dbReference type="GO" id="GO:0000287">
    <property type="term" value="F:magnesium ion binding"/>
    <property type="evidence" value="ECO:0007669"/>
    <property type="project" value="InterPro"/>
</dbReference>
<dbReference type="CDD" id="cd00568">
    <property type="entry name" value="TPP_enzymes"/>
    <property type="match status" value="1"/>
</dbReference>
<dbReference type="SUPFAM" id="SSF52467">
    <property type="entry name" value="DHS-like NAD/FAD-binding domain"/>
    <property type="match status" value="1"/>
</dbReference>
<reference evidence="7" key="1">
    <citation type="submission" date="2018-06" db="EMBL/GenBank/DDBJ databases">
        <authorList>
            <person name="Zhirakovskaya E."/>
        </authorList>
    </citation>
    <scope>NUCLEOTIDE SEQUENCE</scope>
</reference>
<dbReference type="PANTHER" id="PTHR18968">
    <property type="entry name" value="THIAMINE PYROPHOSPHATE ENZYMES"/>
    <property type="match status" value="1"/>
</dbReference>
<proteinExistence type="inferred from homology"/>
<feature type="domain" description="Thiamine pyrophosphate enzyme N-terminal TPP-binding" evidence="6">
    <location>
        <begin position="4"/>
        <end position="119"/>
    </location>
</feature>
<dbReference type="InterPro" id="IPR029061">
    <property type="entry name" value="THDP-binding"/>
</dbReference>
<dbReference type="EMBL" id="UOED01000015">
    <property type="protein sequence ID" value="VAV86811.1"/>
    <property type="molecule type" value="Genomic_DNA"/>
</dbReference>
<dbReference type="Gene3D" id="3.40.50.970">
    <property type="match status" value="2"/>
</dbReference>
<name>A0A3B0R3N8_9ZZZZ</name>
<dbReference type="Pfam" id="PF02775">
    <property type="entry name" value="TPP_enzyme_C"/>
    <property type="match status" value="1"/>
</dbReference>
<evidence type="ECO:0000313" key="7">
    <source>
        <dbReference type="EMBL" id="VAV86811.1"/>
    </source>
</evidence>
<evidence type="ECO:0000256" key="2">
    <source>
        <dbReference type="ARBA" id="ARBA00023052"/>
    </source>
</evidence>
<dbReference type="SUPFAM" id="SSF52518">
    <property type="entry name" value="Thiamin diphosphate-binding fold (THDP-binding)"/>
    <property type="match status" value="2"/>
</dbReference>
<dbReference type="GO" id="GO:0003984">
    <property type="term" value="F:acetolactate synthase activity"/>
    <property type="evidence" value="ECO:0007669"/>
    <property type="project" value="TreeGrafter"/>
</dbReference>
<sequence>MQKTGAWLLKTALEALGVRHTFGIPGVHTTEIYDELNKSNQIRPMLVTHEGGASFMADAVSRTSDHIGVLVVVPAAGLTHAMSGIGEAFLDGIPMLVISGGVRTDTDHKYQLHDMDMQALMAPLTKKTFKVESHEDVMPTLFAAYDCAMTGEPGPVYVEIPVNIQFTRGKVSHIPEPTPLKLCTKPLAAEDIAAAAEILRSAKQPGLFLGWGAMKARDSAITIAESLNAPVATSLQGLAAFPHDHPLHTGMGYGIAAVPAAEDAFADCDVILAVGVRFGEIATGSYSLPIPQKIIHVDINPDALGANYDAALVIEGDAAEVLAALADRLGPHESSDDSNGIVALISDRKKSYLTEWLDHKSGDRVNPAAFFIGLDKALANDAIILTDDGNHTFLAAELMPISGERHFISPTDFNCMGYCVPAAIAAKLENREKQVVGIVGDGAFLMTAMEILTATADSLGVVYFIFSDGELSQIAQAQQVPYSRKVCTVLPALKYEPFARSVGAAYVHIATDKDVDQAIAQALDYAEKGQPVVVEVTIDYSKKTRFTKGALKANLDRFDLGTKMRFIGRALTRKITG</sequence>
<dbReference type="GO" id="GO:0005948">
    <property type="term" value="C:acetolactate synthase complex"/>
    <property type="evidence" value="ECO:0007669"/>
    <property type="project" value="TreeGrafter"/>
</dbReference>
<dbReference type="Pfam" id="PF02776">
    <property type="entry name" value="TPP_enzyme_N"/>
    <property type="match status" value="1"/>
</dbReference>
<dbReference type="Gene3D" id="3.40.50.1220">
    <property type="entry name" value="TPP-binding domain"/>
    <property type="match status" value="1"/>
</dbReference>
<dbReference type="CDD" id="cd07035">
    <property type="entry name" value="TPP_PYR_POX_like"/>
    <property type="match status" value="1"/>
</dbReference>